<organism evidence="13 14">
    <name type="scientific">Membranihabitans marinus</name>
    <dbReference type="NCBI Taxonomy" id="1227546"/>
    <lineage>
        <taxon>Bacteria</taxon>
        <taxon>Pseudomonadati</taxon>
        <taxon>Bacteroidota</taxon>
        <taxon>Saprospiria</taxon>
        <taxon>Saprospirales</taxon>
        <taxon>Saprospiraceae</taxon>
        <taxon>Membranihabitans</taxon>
    </lineage>
</organism>
<accession>A0A953HS94</accession>
<sequence length="427" mass="46504">MNILLLGSGGREHTLAWKITQSPRCDQLYVAPGNAGTGSIAENIAVDIMDFEALKESVKTYNIDFVIVGPEAPLVEGIVDYFQNDPELRTIPVLGPDRMASQLEGSKSYAKSFMKRHNIPTAGYIEVTAENLDQGVRFMAGLQPPYVLKADGLAAGKGVLIIEDLDEAVRELKLMVDGKFGSASQKVVIEEFLDGIEFSVFALTDGKNYILLPEAKDYKRIGEGDTGLNTGGMGSVSPVSFFQGDFKKKVIQKIVAPTIEGIHQDSLHYTGFVFFGLIKVQGEPHVIEYNCRMGDPETQSVLCRIEDDLVDVFYQAACQSLEAQSLSFNPETACTVVTVSDGYPGAYQKGKVIEGLEDVADHVFHAGTRHSEGGVLTNGGRVLAVTAMDEIPARAMEKAREAAGKIQYEGVYFRNDIGQDLLELSEE</sequence>
<dbReference type="Pfam" id="PF01071">
    <property type="entry name" value="GARS_A"/>
    <property type="match status" value="1"/>
</dbReference>
<dbReference type="HAMAP" id="MF_00138">
    <property type="entry name" value="GARS"/>
    <property type="match status" value="1"/>
</dbReference>
<feature type="domain" description="ATP-grasp" evidence="12">
    <location>
        <begin position="111"/>
        <end position="318"/>
    </location>
</feature>
<reference evidence="13" key="1">
    <citation type="submission" date="2021-06" db="EMBL/GenBank/DDBJ databases">
        <title>44 bacteria genomes isolated from Dapeng, Shenzhen.</title>
        <authorList>
            <person name="Zheng W."/>
            <person name="Yu S."/>
            <person name="Huang Y."/>
        </authorList>
    </citation>
    <scope>NUCLEOTIDE SEQUENCE</scope>
    <source>
        <strain evidence="13">DP5N28-2</strain>
    </source>
</reference>
<dbReference type="Gene3D" id="3.30.470.20">
    <property type="entry name" value="ATP-grasp fold, B domain"/>
    <property type="match status" value="1"/>
</dbReference>
<dbReference type="PANTHER" id="PTHR43472:SF1">
    <property type="entry name" value="PHOSPHORIBOSYLAMINE--GLYCINE LIGASE, CHLOROPLASTIC"/>
    <property type="match status" value="1"/>
</dbReference>
<keyword evidence="5 10" id="KW-0658">Purine biosynthesis</keyword>
<evidence type="ECO:0000313" key="14">
    <source>
        <dbReference type="Proteomes" id="UP000753961"/>
    </source>
</evidence>
<evidence type="ECO:0000256" key="7">
    <source>
        <dbReference type="ARBA" id="ARBA00038345"/>
    </source>
</evidence>
<dbReference type="GO" id="GO:0005524">
    <property type="term" value="F:ATP binding"/>
    <property type="evidence" value="ECO:0007669"/>
    <property type="project" value="UniProtKB-UniRule"/>
</dbReference>
<keyword evidence="6 11" id="KW-0067">ATP-binding</keyword>
<evidence type="ECO:0000256" key="8">
    <source>
        <dbReference type="ARBA" id="ARBA00042242"/>
    </source>
</evidence>
<dbReference type="SUPFAM" id="SSF51246">
    <property type="entry name" value="Rudiment single hybrid motif"/>
    <property type="match status" value="1"/>
</dbReference>
<dbReference type="InterPro" id="IPR020561">
    <property type="entry name" value="PRibGlycinamid_synth_ATP-grasp"/>
</dbReference>
<dbReference type="AlphaFoldDB" id="A0A953HS94"/>
<evidence type="ECO:0000256" key="1">
    <source>
        <dbReference type="ARBA" id="ARBA00005174"/>
    </source>
</evidence>
<dbReference type="Gene3D" id="3.30.1490.20">
    <property type="entry name" value="ATP-grasp fold, A domain"/>
    <property type="match status" value="1"/>
</dbReference>
<dbReference type="SUPFAM" id="SSF56059">
    <property type="entry name" value="Glutathione synthetase ATP-binding domain-like"/>
    <property type="match status" value="1"/>
</dbReference>
<proteinExistence type="inferred from homology"/>
<evidence type="ECO:0000256" key="3">
    <source>
        <dbReference type="ARBA" id="ARBA00022598"/>
    </source>
</evidence>
<dbReference type="PANTHER" id="PTHR43472">
    <property type="entry name" value="PHOSPHORIBOSYLAMINE--GLYCINE LIGASE"/>
    <property type="match status" value="1"/>
</dbReference>
<evidence type="ECO:0000256" key="6">
    <source>
        <dbReference type="ARBA" id="ARBA00022840"/>
    </source>
</evidence>
<dbReference type="RefSeq" id="WP_222578487.1">
    <property type="nucleotide sequence ID" value="NZ_JAHVHU010000002.1"/>
</dbReference>
<dbReference type="InterPro" id="IPR013815">
    <property type="entry name" value="ATP_grasp_subdomain_1"/>
</dbReference>
<keyword evidence="4 11" id="KW-0547">Nucleotide-binding</keyword>
<protein>
    <recommendedName>
        <fullName evidence="2 10">Phosphoribosylamine--glycine ligase</fullName>
        <ecNumber evidence="2 10">6.3.4.13</ecNumber>
    </recommendedName>
    <alternativeName>
        <fullName evidence="10">GARS</fullName>
    </alternativeName>
    <alternativeName>
        <fullName evidence="8 10">Glycinamide ribonucleotide synthetase</fullName>
    </alternativeName>
    <alternativeName>
        <fullName evidence="9 10">Phosphoribosylglycinamide synthetase</fullName>
    </alternativeName>
</protein>
<evidence type="ECO:0000256" key="4">
    <source>
        <dbReference type="ARBA" id="ARBA00022741"/>
    </source>
</evidence>
<dbReference type="InterPro" id="IPR020560">
    <property type="entry name" value="PRibGlycinamide_synth_C-dom"/>
</dbReference>
<comment type="caution">
    <text evidence="13">The sequence shown here is derived from an EMBL/GenBank/DDBJ whole genome shotgun (WGS) entry which is preliminary data.</text>
</comment>
<dbReference type="SMART" id="SM01209">
    <property type="entry name" value="GARS_A"/>
    <property type="match status" value="1"/>
</dbReference>
<dbReference type="InterPro" id="IPR011761">
    <property type="entry name" value="ATP-grasp"/>
</dbReference>
<dbReference type="PROSITE" id="PS50975">
    <property type="entry name" value="ATP_GRASP"/>
    <property type="match status" value="1"/>
</dbReference>
<dbReference type="GO" id="GO:0006189">
    <property type="term" value="P:'de novo' IMP biosynthetic process"/>
    <property type="evidence" value="ECO:0007669"/>
    <property type="project" value="UniProtKB-UniRule"/>
</dbReference>
<evidence type="ECO:0000256" key="2">
    <source>
        <dbReference type="ARBA" id="ARBA00013255"/>
    </source>
</evidence>
<evidence type="ECO:0000313" key="13">
    <source>
        <dbReference type="EMBL" id="MBY5956973.1"/>
    </source>
</evidence>
<dbReference type="Gene3D" id="3.40.50.20">
    <property type="match status" value="1"/>
</dbReference>
<evidence type="ECO:0000256" key="11">
    <source>
        <dbReference type="PROSITE-ProRule" id="PRU00409"/>
    </source>
</evidence>
<evidence type="ECO:0000256" key="5">
    <source>
        <dbReference type="ARBA" id="ARBA00022755"/>
    </source>
</evidence>
<dbReference type="GO" id="GO:0046872">
    <property type="term" value="F:metal ion binding"/>
    <property type="evidence" value="ECO:0007669"/>
    <property type="project" value="InterPro"/>
</dbReference>
<dbReference type="Pfam" id="PF02844">
    <property type="entry name" value="GARS_N"/>
    <property type="match status" value="1"/>
</dbReference>
<dbReference type="GO" id="GO:0004637">
    <property type="term" value="F:phosphoribosylamine-glycine ligase activity"/>
    <property type="evidence" value="ECO:0007669"/>
    <property type="project" value="UniProtKB-UniRule"/>
</dbReference>
<dbReference type="InterPro" id="IPR011054">
    <property type="entry name" value="Rudment_hybrid_motif"/>
</dbReference>
<dbReference type="Proteomes" id="UP000753961">
    <property type="component" value="Unassembled WGS sequence"/>
</dbReference>
<dbReference type="InterPro" id="IPR016185">
    <property type="entry name" value="PreATP-grasp_dom_sf"/>
</dbReference>
<evidence type="ECO:0000256" key="10">
    <source>
        <dbReference type="HAMAP-Rule" id="MF_00138"/>
    </source>
</evidence>
<dbReference type="SMART" id="SM01210">
    <property type="entry name" value="GARS_C"/>
    <property type="match status" value="1"/>
</dbReference>
<keyword evidence="3 10" id="KW-0436">Ligase</keyword>
<dbReference type="SUPFAM" id="SSF52440">
    <property type="entry name" value="PreATP-grasp domain"/>
    <property type="match status" value="1"/>
</dbReference>
<comment type="pathway">
    <text evidence="1 10">Purine metabolism; IMP biosynthesis via de novo pathway; N(1)-(5-phospho-D-ribosyl)glycinamide from 5-phospho-alpha-D-ribose 1-diphosphate: step 2/2.</text>
</comment>
<dbReference type="Gene3D" id="3.90.600.10">
    <property type="entry name" value="Phosphoribosylglycinamide synthetase, C-terminal domain"/>
    <property type="match status" value="1"/>
</dbReference>
<evidence type="ECO:0000259" key="12">
    <source>
        <dbReference type="PROSITE" id="PS50975"/>
    </source>
</evidence>
<dbReference type="InterPro" id="IPR037123">
    <property type="entry name" value="PRibGlycinamide_synth_C_sf"/>
</dbReference>
<dbReference type="EMBL" id="JAHVHU010000002">
    <property type="protein sequence ID" value="MBY5956973.1"/>
    <property type="molecule type" value="Genomic_DNA"/>
</dbReference>
<gene>
    <name evidence="10 13" type="primary">purD</name>
    <name evidence="13" type="ORF">KUV50_02420</name>
</gene>
<dbReference type="InterPro" id="IPR020562">
    <property type="entry name" value="PRibGlycinamide_synth_N"/>
</dbReference>
<evidence type="ECO:0000256" key="9">
    <source>
        <dbReference type="ARBA" id="ARBA00042864"/>
    </source>
</evidence>
<keyword evidence="14" id="KW-1185">Reference proteome</keyword>
<comment type="similarity">
    <text evidence="7 10">Belongs to the GARS family.</text>
</comment>
<comment type="catalytic activity">
    <reaction evidence="10">
        <text>5-phospho-beta-D-ribosylamine + glycine + ATP = N(1)-(5-phospho-beta-D-ribosyl)glycinamide + ADP + phosphate + H(+)</text>
        <dbReference type="Rhea" id="RHEA:17453"/>
        <dbReference type="ChEBI" id="CHEBI:15378"/>
        <dbReference type="ChEBI" id="CHEBI:30616"/>
        <dbReference type="ChEBI" id="CHEBI:43474"/>
        <dbReference type="ChEBI" id="CHEBI:57305"/>
        <dbReference type="ChEBI" id="CHEBI:58681"/>
        <dbReference type="ChEBI" id="CHEBI:143788"/>
        <dbReference type="ChEBI" id="CHEBI:456216"/>
        <dbReference type="EC" id="6.3.4.13"/>
    </reaction>
</comment>
<dbReference type="NCBIfam" id="TIGR00877">
    <property type="entry name" value="purD"/>
    <property type="match status" value="1"/>
</dbReference>
<name>A0A953HS94_9BACT</name>
<dbReference type="GO" id="GO:0009113">
    <property type="term" value="P:purine nucleobase biosynthetic process"/>
    <property type="evidence" value="ECO:0007669"/>
    <property type="project" value="InterPro"/>
</dbReference>
<dbReference type="EC" id="6.3.4.13" evidence="2 10"/>
<dbReference type="InterPro" id="IPR000115">
    <property type="entry name" value="PRibGlycinamide_synth"/>
</dbReference>
<dbReference type="Pfam" id="PF02843">
    <property type="entry name" value="GARS_C"/>
    <property type="match status" value="1"/>
</dbReference>